<keyword evidence="4" id="KW-0812">Transmembrane</keyword>
<comment type="caution">
    <text evidence="5">The sequence shown here is derived from an EMBL/GenBank/DDBJ whole genome shotgun (WGS) entry which is preliminary data.</text>
</comment>
<proteinExistence type="predicted"/>
<dbReference type="SUPFAM" id="SSF48452">
    <property type="entry name" value="TPR-like"/>
    <property type="match status" value="1"/>
</dbReference>
<evidence type="ECO:0000256" key="1">
    <source>
        <dbReference type="ARBA" id="ARBA00022737"/>
    </source>
</evidence>
<feature type="repeat" description="TPR" evidence="3">
    <location>
        <begin position="108"/>
        <end position="141"/>
    </location>
</feature>
<keyword evidence="1" id="KW-0677">Repeat</keyword>
<dbReference type="PANTHER" id="PTHR44943">
    <property type="entry name" value="CELLULOSE SYNTHASE OPERON PROTEIN C"/>
    <property type="match status" value="1"/>
</dbReference>
<keyword evidence="2 3" id="KW-0802">TPR repeat</keyword>
<feature type="repeat" description="TPR" evidence="3">
    <location>
        <begin position="40"/>
        <end position="73"/>
    </location>
</feature>
<accession>A0A6G4A3S5</accession>
<reference evidence="5" key="1">
    <citation type="submission" date="2020-02" db="EMBL/GenBank/DDBJ databases">
        <authorList>
            <person name="Shen X.-R."/>
            <person name="Zhang Y.-X."/>
        </authorList>
    </citation>
    <scope>NUCLEOTIDE SEQUENCE</scope>
    <source>
        <strain evidence="5">SYP-B3998</strain>
    </source>
</reference>
<evidence type="ECO:0000313" key="5">
    <source>
        <dbReference type="EMBL" id="NEW08980.1"/>
    </source>
</evidence>
<dbReference type="PANTHER" id="PTHR44943:SF8">
    <property type="entry name" value="TPR REPEAT-CONTAINING PROTEIN MJ0263"/>
    <property type="match status" value="1"/>
</dbReference>
<feature type="transmembrane region" description="Helical" evidence="4">
    <location>
        <begin position="245"/>
        <end position="269"/>
    </location>
</feature>
<evidence type="ECO:0000256" key="2">
    <source>
        <dbReference type="ARBA" id="ARBA00022803"/>
    </source>
</evidence>
<dbReference type="Pfam" id="PF13181">
    <property type="entry name" value="TPR_8"/>
    <property type="match status" value="1"/>
</dbReference>
<organism evidence="5">
    <name type="scientific">Paenibacillus sp. SYP-B3998</name>
    <dbReference type="NCBI Taxonomy" id="2678564"/>
    <lineage>
        <taxon>Bacteria</taxon>
        <taxon>Bacillati</taxon>
        <taxon>Bacillota</taxon>
        <taxon>Bacilli</taxon>
        <taxon>Bacillales</taxon>
        <taxon>Paenibacillaceae</taxon>
        <taxon>Paenibacillus</taxon>
    </lineage>
</organism>
<evidence type="ECO:0000256" key="4">
    <source>
        <dbReference type="SAM" id="Phobius"/>
    </source>
</evidence>
<keyword evidence="4" id="KW-0472">Membrane</keyword>
<sequence length="290" mass="34480">MEKDSIKAAYAVVNQLINWKRYKEALVEAEQLLRQDPDNPDAYALIARIYSLMDENQKALHWAKEALAREPEHELAWYVRVGVYYETEDEHSFNEALQEALRIDPYEAHYYFLKANKLNKKGNFKESREQLLQALELSPETPLYLAMLSYTEAMLGNVAESRRLDRQAVQYDAEMPYMLLYLAWAAGHRGDYDLKETYMQNAVRLNPEDKQIQDEYLEALQHRYTVFRLFLWPTKVLRKLKPWQILVSWILAWFLFKPLIILFIALYVLTHWVTKGIVHVRVFGWRRRGS</sequence>
<dbReference type="InterPro" id="IPR051685">
    <property type="entry name" value="Ycf3/AcsC/BcsC/TPR_MFPF"/>
</dbReference>
<protein>
    <submittedName>
        <fullName evidence="5">Uncharacterized protein</fullName>
    </submittedName>
</protein>
<dbReference type="Gene3D" id="1.25.40.10">
    <property type="entry name" value="Tetratricopeptide repeat domain"/>
    <property type="match status" value="1"/>
</dbReference>
<dbReference type="EMBL" id="JAAIKC010000012">
    <property type="protein sequence ID" value="NEW08980.1"/>
    <property type="molecule type" value="Genomic_DNA"/>
</dbReference>
<keyword evidence="4" id="KW-1133">Transmembrane helix</keyword>
<dbReference type="SMART" id="SM00028">
    <property type="entry name" value="TPR"/>
    <property type="match status" value="4"/>
</dbReference>
<dbReference type="InterPro" id="IPR011990">
    <property type="entry name" value="TPR-like_helical_dom_sf"/>
</dbReference>
<dbReference type="AlphaFoldDB" id="A0A6G4A3S5"/>
<evidence type="ECO:0000256" key="3">
    <source>
        <dbReference type="PROSITE-ProRule" id="PRU00339"/>
    </source>
</evidence>
<gene>
    <name evidence="5" type="ORF">GK047_23585</name>
</gene>
<dbReference type="PROSITE" id="PS50005">
    <property type="entry name" value="TPR"/>
    <property type="match status" value="2"/>
</dbReference>
<dbReference type="InterPro" id="IPR019734">
    <property type="entry name" value="TPR_rpt"/>
</dbReference>
<dbReference type="RefSeq" id="WP_163952397.1">
    <property type="nucleotide sequence ID" value="NZ_JAAIKC010000012.1"/>
</dbReference>
<dbReference type="Pfam" id="PF14559">
    <property type="entry name" value="TPR_19"/>
    <property type="match status" value="1"/>
</dbReference>
<name>A0A6G4A3S5_9BACL</name>